<dbReference type="Pfam" id="PF00931">
    <property type="entry name" value="NB-ARC"/>
    <property type="match status" value="1"/>
</dbReference>
<comment type="caution">
    <text evidence="5">The sequence shown here is derived from an EMBL/GenBank/DDBJ whole genome shotgun (WGS) entry which is preliminary data.</text>
</comment>
<keyword evidence="6" id="KW-1185">Reference proteome</keyword>
<evidence type="ECO:0008006" key="7">
    <source>
        <dbReference type="Google" id="ProtNLM"/>
    </source>
</evidence>
<dbReference type="Pfam" id="PF23282">
    <property type="entry name" value="WHD_ROQ1"/>
    <property type="match status" value="1"/>
</dbReference>
<evidence type="ECO:0000256" key="2">
    <source>
        <dbReference type="ARBA" id="ARBA00022737"/>
    </source>
</evidence>
<name>A0ABQ7ZUM1_BRANA</name>
<gene>
    <name evidence="5" type="ORF">HID58_060060</name>
</gene>
<feature type="domain" description="Disease resistance protein Roq1-like winged-helix" evidence="4">
    <location>
        <begin position="218"/>
        <end position="285"/>
    </location>
</feature>
<dbReference type="InterPro" id="IPR044974">
    <property type="entry name" value="Disease_R_plants"/>
</dbReference>
<feature type="domain" description="NB-ARC" evidence="3">
    <location>
        <begin position="57"/>
        <end position="150"/>
    </location>
</feature>
<dbReference type="Gene3D" id="1.10.8.430">
    <property type="entry name" value="Helical domain of apoptotic protease-activating factors"/>
    <property type="match status" value="1"/>
</dbReference>
<organism evidence="5 6">
    <name type="scientific">Brassica napus</name>
    <name type="common">Rape</name>
    <dbReference type="NCBI Taxonomy" id="3708"/>
    <lineage>
        <taxon>Eukaryota</taxon>
        <taxon>Viridiplantae</taxon>
        <taxon>Streptophyta</taxon>
        <taxon>Embryophyta</taxon>
        <taxon>Tracheophyta</taxon>
        <taxon>Spermatophyta</taxon>
        <taxon>Magnoliopsida</taxon>
        <taxon>eudicotyledons</taxon>
        <taxon>Gunneridae</taxon>
        <taxon>Pentapetalae</taxon>
        <taxon>rosids</taxon>
        <taxon>malvids</taxon>
        <taxon>Brassicales</taxon>
        <taxon>Brassicaceae</taxon>
        <taxon>Brassiceae</taxon>
        <taxon>Brassica</taxon>
    </lineage>
</organism>
<evidence type="ECO:0000313" key="5">
    <source>
        <dbReference type="EMBL" id="KAH0883964.1"/>
    </source>
</evidence>
<reference evidence="5 6" key="1">
    <citation type="submission" date="2021-05" db="EMBL/GenBank/DDBJ databases">
        <title>Genome Assembly of Synthetic Allotetraploid Brassica napus Reveals Homoeologous Exchanges between Subgenomes.</title>
        <authorList>
            <person name="Davis J.T."/>
        </authorList>
    </citation>
    <scope>NUCLEOTIDE SEQUENCE [LARGE SCALE GENOMIC DNA]</scope>
    <source>
        <strain evidence="6">cv. Da-Ae</strain>
        <tissue evidence="5">Seedling</tissue>
    </source>
</reference>
<proteinExistence type="predicted"/>
<keyword evidence="1" id="KW-0433">Leucine-rich repeat</keyword>
<dbReference type="SUPFAM" id="SSF52540">
    <property type="entry name" value="P-loop containing nucleoside triphosphate hydrolases"/>
    <property type="match status" value="1"/>
</dbReference>
<dbReference type="Gene3D" id="3.40.50.300">
    <property type="entry name" value="P-loop containing nucleotide triphosphate hydrolases"/>
    <property type="match status" value="1"/>
</dbReference>
<evidence type="ECO:0000259" key="3">
    <source>
        <dbReference type="Pfam" id="PF00931"/>
    </source>
</evidence>
<dbReference type="InterPro" id="IPR002182">
    <property type="entry name" value="NB-ARC"/>
</dbReference>
<accession>A0ABQ7ZUM1</accession>
<dbReference type="Proteomes" id="UP000824890">
    <property type="component" value="Unassembled WGS sequence"/>
</dbReference>
<dbReference type="InterPro" id="IPR027417">
    <property type="entry name" value="P-loop_NTPase"/>
</dbReference>
<evidence type="ECO:0000256" key="1">
    <source>
        <dbReference type="ARBA" id="ARBA00022614"/>
    </source>
</evidence>
<evidence type="ECO:0000313" key="6">
    <source>
        <dbReference type="Proteomes" id="UP000824890"/>
    </source>
</evidence>
<dbReference type="PANTHER" id="PTHR11017">
    <property type="entry name" value="LEUCINE-RICH REPEAT-CONTAINING PROTEIN"/>
    <property type="match status" value="1"/>
</dbReference>
<dbReference type="InterPro" id="IPR042197">
    <property type="entry name" value="Apaf_helical"/>
</dbReference>
<keyword evidence="2" id="KW-0677">Repeat</keyword>
<sequence>MIIGEFGKALKIACQGKTETEIESLIQALTKVADIAGEHSFNWDNEAKMIEKIATNILNQNSMKICYLDVIYERLQNQKMLIMLDDVDSIEQLDALAKDIYIFGPRSRIIVTTKDQELLQRYGINKTYHVNFLSNEEALEIFCIYTFRRSSPHYGFEMLAIRVTELCGNLPLGLRVVGSPLRGKSVDEWEVMVHRLEASLDGDLLRVLSIEYESLHYKYQALFLYIAIFFNNKNEAYVKVIIGSCNLDVEHGLRNLVSRSLIDISTNRNIAMHTLLQQRGRQAIHRQEPWKSHILIDAHEICDGTRTMCGISFDTSEINEVFTWSFHLVLGYFIGRHTRERDFPLRFHLENLAELHIVKPSIDETQE</sequence>
<evidence type="ECO:0000259" key="4">
    <source>
        <dbReference type="Pfam" id="PF23282"/>
    </source>
</evidence>
<dbReference type="InterPro" id="IPR058192">
    <property type="entry name" value="WHD_ROQ1-like"/>
</dbReference>
<dbReference type="PANTHER" id="PTHR11017:SF525">
    <property type="entry name" value="TIR DOMAIN-CONTAINING PROTEIN"/>
    <property type="match status" value="1"/>
</dbReference>
<protein>
    <recommendedName>
        <fullName evidence="7">Disease resistance protein</fullName>
    </recommendedName>
</protein>
<dbReference type="EMBL" id="JAGKQM010000014">
    <property type="protein sequence ID" value="KAH0883964.1"/>
    <property type="molecule type" value="Genomic_DNA"/>
</dbReference>
<dbReference type="PRINTS" id="PR00364">
    <property type="entry name" value="DISEASERSIST"/>
</dbReference>